<accession>A0A088CAV5</accession>
<dbReference type="InterPro" id="IPR004860">
    <property type="entry name" value="LAGLIDADG_dom"/>
</dbReference>
<evidence type="ECO:0000256" key="1">
    <source>
        <dbReference type="SAM" id="Phobius"/>
    </source>
</evidence>
<protein>
    <submittedName>
        <fullName evidence="3">LAGLIDADG endonuclease</fullName>
    </submittedName>
</protein>
<keyword evidence="3" id="KW-0540">Nuclease</keyword>
<dbReference type="GO" id="GO:0005739">
    <property type="term" value="C:mitochondrion"/>
    <property type="evidence" value="ECO:0007669"/>
    <property type="project" value="UniProtKB-ARBA"/>
</dbReference>
<gene>
    <name evidence="3" type="ORF">SBORM_0028</name>
</gene>
<name>A0A088CAV5_9HELO</name>
<keyword evidence="1" id="KW-1133">Transmembrane helix</keyword>
<dbReference type="GeneID" id="20497969"/>
<evidence type="ECO:0000313" key="3">
    <source>
        <dbReference type="EMBL" id="AHX82996.1"/>
    </source>
</evidence>
<dbReference type="PANTHER" id="PTHR36181">
    <property type="entry name" value="INTRON-ENCODED ENDONUCLEASE AI3-RELATED"/>
    <property type="match status" value="1"/>
</dbReference>
<feature type="transmembrane region" description="Helical" evidence="1">
    <location>
        <begin position="204"/>
        <end position="226"/>
    </location>
</feature>
<dbReference type="InterPro" id="IPR027434">
    <property type="entry name" value="Homing_endonucl"/>
</dbReference>
<keyword evidence="1" id="KW-0472">Membrane</keyword>
<dbReference type="EMBL" id="KJ434027">
    <property type="protein sequence ID" value="AHX82996.1"/>
    <property type="molecule type" value="Genomic_DNA"/>
</dbReference>
<dbReference type="Gene3D" id="3.10.28.10">
    <property type="entry name" value="Homing endonucleases"/>
    <property type="match status" value="1"/>
</dbReference>
<keyword evidence="3" id="KW-0255">Endonuclease</keyword>
<feature type="domain" description="Homing endonuclease LAGLIDADG" evidence="2">
    <location>
        <begin position="49"/>
        <end position="146"/>
    </location>
</feature>
<dbReference type="Pfam" id="PF00961">
    <property type="entry name" value="LAGLIDADG_1"/>
    <property type="match status" value="1"/>
</dbReference>
<sequence>MSLINPFIYTIFSIFTSIRKLSTSNLNTKLFFSVSHDNNNDDILHPYYITGFSDGEGCFFINVRPRPNRNRGYAVELLFKITLSSKDKLLLEKIKDFFGVGRLLSQGSSVTYNVRSLDDLQVVVNHFDLYPLISNKYSDYILFRQVFELMKQGQHLNAEGLNKIVSIKAVSNRGLSSNLNLLFPKVIPAIRPSVKNQDIPSPHWVAGFVLFFPLFFNYKFIIYIVIKLFIKKREKN</sequence>
<dbReference type="InterPro" id="IPR051289">
    <property type="entry name" value="LAGLIDADG_Endonuclease"/>
</dbReference>
<keyword evidence="3" id="KW-0378">Hydrolase</keyword>
<evidence type="ECO:0000259" key="2">
    <source>
        <dbReference type="Pfam" id="PF00961"/>
    </source>
</evidence>
<dbReference type="PANTHER" id="PTHR36181:SF4">
    <property type="entry name" value="LAGLIDADG ENDONUCLEASE"/>
    <property type="match status" value="1"/>
</dbReference>
<proteinExistence type="predicted"/>
<dbReference type="SUPFAM" id="SSF55608">
    <property type="entry name" value="Homing endonucleases"/>
    <property type="match status" value="1"/>
</dbReference>
<keyword evidence="1" id="KW-0812">Transmembrane</keyword>
<dbReference type="GO" id="GO:0004519">
    <property type="term" value="F:endonuclease activity"/>
    <property type="evidence" value="ECO:0007669"/>
    <property type="project" value="UniProtKB-KW"/>
</dbReference>
<dbReference type="AlphaFoldDB" id="A0A088CAV5"/>
<organism evidence="3">
    <name type="scientific">Sclerotinia borealis</name>
    <dbReference type="NCBI Taxonomy" id="77105"/>
    <lineage>
        <taxon>Eukaryota</taxon>
        <taxon>Fungi</taxon>
        <taxon>Dikarya</taxon>
        <taxon>Ascomycota</taxon>
        <taxon>Pezizomycotina</taxon>
        <taxon>Leotiomycetes</taxon>
        <taxon>Helotiales</taxon>
        <taxon>Sclerotiniaceae</taxon>
        <taxon>Sclerotinia</taxon>
    </lineage>
</organism>
<keyword evidence="3" id="KW-0496">Mitochondrion</keyword>
<dbReference type="RefSeq" id="YP_009072332.1">
    <property type="nucleotide sequence ID" value="NC_025200.1"/>
</dbReference>
<geneLocation type="mitochondrion" evidence="3"/>
<reference evidence="3" key="1">
    <citation type="journal article" date="2014" name="PLoS ONE">
        <title>The 203 kbp Mitochondrial Genome of the Phytopathogenic Fungus Sclerotinia borealis Reveals Multiple Invasions of Introns and Genomic Duplications.</title>
        <authorList>
            <person name="Mardanov A.V."/>
            <person name="Beletsky A.V."/>
            <person name="Kadnikov V.V."/>
            <person name="Ignatov A.N."/>
            <person name="Ravin N.V."/>
        </authorList>
    </citation>
    <scope>NUCLEOTIDE SEQUENCE</scope>
    <source>
        <strain evidence="3">F-4128</strain>
    </source>
</reference>